<keyword evidence="1" id="KW-1133">Transmembrane helix</keyword>
<organism evidence="2">
    <name type="scientific">Telmatobacter sp. DSM 110680</name>
    <dbReference type="NCBI Taxonomy" id="3036704"/>
    <lineage>
        <taxon>Bacteria</taxon>
        <taxon>Pseudomonadati</taxon>
        <taxon>Acidobacteriota</taxon>
        <taxon>Terriglobia</taxon>
        <taxon>Terriglobales</taxon>
        <taxon>Acidobacteriaceae</taxon>
        <taxon>Telmatobacter</taxon>
    </lineage>
</organism>
<sequence length="154" mass="16922">MIIHARLAAIKGIKPHEWIIRFVFGGAVCVVAGLIAQKFGPVIGGFFLAFPAIFTASASLVEAHEKQHKARAGFDGSNRGRIVAAIDARGAAMGCIGLAGFAFIFWIWMPRTGMIQTFVLATLVWLTLAVGVWLVYRRRLFRRLQGRNSATHTR</sequence>
<feature type="transmembrane region" description="Helical" evidence="1">
    <location>
        <begin position="114"/>
        <end position="136"/>
    </location>
</feature>
<feature type="transmembrane region" description="Helical" evidence="1">
    <location>
        <begin position="82"/>
        <end position="108"/>
    </location>
</feature>
<proteinExistence type="predicted"/>
<keyword evidence="1" id="KW-0472">Membrane</keyword>
<reference evidence="2" key="1">
    <citation type="submission" date="2023-03" db="EMBL/GenBank/DDBJ databases">
        <title>Edaphobacter sp.</title>
        <authorList>
            <person name="Huber K.J."/>
            <person name="Papendorf J."/>
            <person name="Pilke C."/>
            <person name="Bunk B."/>
            <person name="Sproeer C."/>
            <person name="Pester M."/>
        </authorList>
    </citation>
    <scope>NUCLEOTIDE SEQUENCE</scope>
    <source>
        <strain evidence="2">DSM 110680</strain>
    </source>
</reference>
<protein>
    <submittedName>
        <fullName evidence="2">DUF3147 family protein</fullName>
    </submittedName>
</protein>
<dbReference type="EMBL" id="CP121196">
    <property type="protein sequence ID" value="XBH19217.1"/>
    <property type="molecule type" value="Genomic_DNA"/>
</dbReference>
<accession>A0AAU7DQ79</accession>
<dbReference type="Pfam" id="PF11345">
    <property type="entry name" value="DUF3147"/>
    <property type="match status" value="1"/>
</dbReference>
<gene>
    <name evidence="2" type="ORF">P8935_07840</name>
</gene>
<evidence type="ECO:0000313" key="2">
    <source>
        <dbReference type="EMBL" id="XBH19217.1"/>
    </source>
</evidence>
<dbReference type="AlphaFoldDB" id="A0AAU7DQ79"/>
<name>A0AAU7DQ79_9BACT</name>
<dbReference type="RefSeq" id="WP_348264432.1">
    <property type="nucleotide sequence ID" value="NZ_CP121196.1"/>
</dbReference>
<feature type="transmembrane region" description="Helical" evidence="1">
    <location>
        <begin position="42"/>
        <end position="61"/>
    </location>
</feature>
<dbReference type="InterPro" id="IPR021493">
    <property type="entry name" value="DUF3147"/>
</dbReference>
<evidence type="ECO:0000256" key="1">
    <source>
        <dbReference type="SAM" id="Phobius"/>
    </source>
</evidence>
<feature type="transmembrane region" description="Helical" evidence="1">
    <location>
        <begin position="18"/>
        <end position="36"/>
    </location>
</feature>
<keyword evidence="1" id="KW-0812">Transmembrane</keyword>